<keyword evidence="5" id="KW-1185">Reference proteome</keyword>
<dbReference type="Proteomes" id="UP000284021">
    <property type="component" value="Unassembled WGS sequence"/>
</dbReference>
<feature type="coiled-coil region" evidence="1">
    <location>
        <begin position="582"/>
        <end position="641"/>
    </location>
</feature>
<dbReference type="PANTHER" id="PTHR32114">
    <property type="entry name" value="ABC TRANSPORTER ABCH.3"/>
    <property type="match status" value="1"/>
</dbReference>
<evidence type="ECO:0000313" key="4">
    <source>
        <dbReference type="EMBL" id="RJG10311.1"/>
    </source>
</evidence>
<keyword evidence="4" id="KW-0378">Hydrolase</keyword>
<accession>A0A418XCS7</accession>
<reference evidence="4 5" key="1">
    <citation type="submission" date="2018-09" db="EMBL/GenBank/DDBJ databases">
        <authorList>
            <person name="Zhu H."/>
        </authorList>
    </citation>
    <scope>NUCLEOTIDE SEQUENCE [LARGE SCALE GENOMIC DNA]</scope>
    <source>
        <strain evidence="4 5">K1S02-6</strain>
    </source>
</reference>
<keyword evidence="4" id="KW-0540">Nuclease</keyword>
<feature type="coiled-coil region" evidence="1">
    <location>
        <begin position="485"/>
        <end position="547"/>
    </location>
</feature>
<dbReference type="RefSeq" id="WP_119955992.1">
    <property type="nucleotide sequence ID" value="NZ_QYUR01000006.1"/>
</dbReference>
<protein>
    <submittedName>
        <fullName evidence="4">Exonuclease subunit SbcC</fullName>
    </submittedName>
</protein>
<evidence type="ECO:0000256" key="1">
    <source>
        <dbReference type="SAM" id="Coils"/>
    </source>
</evidence>
<feature type="region of interest" description="Disordered" evidence="2">
    <location>
        <begin position="709"/>
        <end position="732"/>
    </location>
</feature>
<sequence length="1156" mass="128802">MKILSLRLKNLNSLKGEWKIDFNAEPFKDNGLFAITGPTGAGKTTLLDAICLALYHRTPRMSTLSASSNELMTRHTADCLAEVEFEVKGLRYRAFWSQRRARDKSDGALQAPKVELARIDAESGEGSILTDKINEKYRLTESLTGLDFERFTKSMLLAQGGFAAFLEANANQRAELLEELTGTDIYGQISQRVFEQTREVKAVLDQLRARAEGVELLTLEQRQNLEAEALELITQEAALVTQQRQLQAQRQWRDDLAKAESQQHAAHSNEQQAWQALNEARPQLEQLAASEPAAKLQPSHAAWQRAQQTVTQIEQALAQTNTAQQQAVRQVSQSLWQASQLSRQIAQARQGALAQLSQQRQQLEAALAEHPQRSQLGEQLGAWRSQFAARQQLGDELNAQLHKQTQGLREAEALSGQLQAQALVLASAQSGLASARNSEAEQQVGLEHLLAGEVDGRGAPEAKTEAALREQWQALLGQGHGLERLEQIAQVRQQLAQQAAQLQKTLAEQRRQQADKELELGTLRGQYKDLQQQVRDKETLLKQEQRIQALEVYRAQLQPEEACPLCGSLEHPAVTAYQALDVSDTQKALDAKTAELETVRDKGETLKGEFATLVERIEQQRQQLERCEQERQQQAERWQQQCQTLGIELADAQVLAAHKQQHAARLGSIQQRLSQLDTLKAALESARSARQQSENACNEAEQKQALLHKDQQNNQSQQADTATRLQQLQQQHTEQEAALSSALVAMGYSLPADGASWLHQRDQEWQAWQQQQQQRQQLEAAQRDLEHSLNAAREQEAVWQHRWDELDLAELPALEPSSEAQSQLPQVEALYSAAQKQASELIGKQQTLNEQLGQARLNLESQLQAWSNALAQSPFADEQSFRAALLTDEQQAALHSLKTRLEKALTEAQALKASSEQALTQLQATPQTELSCEQLDERLLSLNSAIKTLTQRQGEIRAQLQGDEARRQGQQALFSEISAKEGEYDLWQHLNSLIGSADGAKYRKFAQGLTLDHLVYLANQQLQRLHGRYQLARRSSGELELEVLDTWQGDVARDCKTLSGGESFLVSLALALALSDLVSHKTSIDSLFLDEGFGTLDGETLEVALDALDALNASGKMIGIISHVEALKERIPVQLKVHKAVGMGYSSLDRRFAVAG</sequence>
<organism evidence="4 5">
    <name type="scientific">Pseudomonas cavernicola</name>
    <dbReference type="NCBI Taxonomy" id="2320866"/>
    <lineage>
        <taxon>Bacteria</taxon>
        <taxon>Pseudomonadati</taxon>
        <taxon>Pseudomonadota</taxon>
        <taxon>Gammaproteobacteria</taxon>
        <taxon>Pseudomonadales</taxon>
        <taxon>Pseudomonadaceae</taxon>
        <taxon>Pseudomonas</taxon>
    </lineage>
</organism>
<name>A0A418XCS7_9PSED</name>
<dbReference type="OrthoDB" id="9795626at2"/>
<gene>
    <name evidence="4" type="ORF">D3879_20015</name>
</gene>
<dbReference type="Gene3D" id="3.40.50.300">
    <property type="entry name" value="P-loop containing nucleotide triphosphate hydrolases"/>
    <property type="match status" value="2"/>
</dbReference>
<dbReference type="InterPro" id="IPR027417">
    <property type="entry name" value="P-loop_NTPase"/>
</dbReference>
<feature type="coiled-coil region" evidence="1">
    <location>
        <begin position="771"/>
        <end position="798"/>
    </location>
</feature>
<evidence type="ECO:0000259" key="3">
    <source>
        <dbReference type="Pfam" id="PF13476"/>
    </source>
</evidence>
<dbReference type="Pfam" id="PF13558">
    <property type="entry name" value="SbcC_Walker_B"/>
    <property type="match status" value="1"/>
</dbReference>
<feature type="compositionally biased region" description="Low complexity" evidence="2">
    <location>
        <begin position="717"/>
        <end position="732"/>
    </location>
</feature>
<dbReference type="SUPFAM" id="SSF52540">
    <property type="entry name" value="P-loop containing nucleoside triphosphate hydrolases"/>
    <property type="match status" value="1"/>
</dbReference>
<keyword evidence="1" id="KW-0175">Coiled coil</keyword>
<dbReference type="AlphaFoldDB" id="A0A418XCS7"/>
<dbReference type="Pfam" id="PF13476">
    <property type="entry name" value="AAA_23"/>
    <property type="match status" value="1"/>
</dbReference>
<dbReference type="GO" id="GO:0006302">
    <property type="term" value="P:double-strand break repair"/>
    <property type="evidence" value="ECO:0007669"/>
    <property type="project" value="InterPro"/>
</dbReference>
<dbReference type="EMBL" id="QYUR01000006">
    <property type="protein sequence ID" value="RJG10311.1"/>
    <property type="molecule type" value="Genomic_DNA"/>
</dbReference>
<feature type="coiled-coil region" evidence="1">
    <location>
        <begin position="346"/>
        <end position="373"/>
    </location>
</feature>
<evidence type="ECO:0000313" key="5">
    <source>
        <dbReference type="Proteomes" id="UP000284021"/>
    </source>
</evidence>
<dbReference type="InterPro" id="IPR038729">
    <property type="entry name" value="Rad50/SbcC_AAA"/>
</dbReference>
<dbReference type="GO" id="GO:0004527">
    <property type="term" value="F:exonuclease activity"/>
    <property type="evidence" value="ECO:0007669"/>
    <property type="project" value="UniProtKB-KW"/>
</dbReference>
<comment type="caution">
    <text evidence="4">The sequence shown here is derived from an EMBL/GenBank/DDBJ whole genome shotgun (WGS) entry which is preliminary data.</text>
</comment>
<proteinExistence type="predicted"/>
<keyword evidence="4" id="KW-0269">Exonuclease</keyword>
<feature type="domain" description="Rad50/SbcC-type AAA" evidence="3">
    <location>
        <begin position="5"/>
        <end position="220"/>
    </location>
</feature>
<dbReference type="GO" id="GO:0016887">
    <property type="term" value="F:ATP hydrolysis activity"/>
    <property type="evidence" value="ECO:0007669"/>
    <property type="project" value="InterPro"/>
</dbReference>
<feature type="coiled-coil region" evidence="1">
    <location>
        <begin position="894"/>
        <end position="952"/>
    </location>
</feature>
<evidence type="ECO:0000256" key="2">
    <source>
        <dbReference type="SAM" id="MobiDB-lite"/>
    </source>
</evidence>
<dbReference type="PANTHER" id="PTHR32114:SF2">
    <property type="entry name" value="ABC TRANSPORTER ABCH.3"/>
    <property type="match status" value="1"/>
</dbReference>